<protein>
    <submittedName>
        <fullName evidence="4">Glycosyltransferase, group 2 family protein</fullName>
        <ecNumber evidence="4">2.4.-.-</ecNumber>
    </submittedName>
</protein>
<dbReference type="SUPFAM" id="SSF53448">
    <property type="entry name" value="Nucleotide-diphospho-sugar transferases"/>
    <property type="match status" value="1"/>
</dbReference>
<dbReference type="PANTHER" id="PTHR22916">
    <property type="entry name" value="GLYCOSYLTRANSFERASE"/>
    <property type="match status" value="1"/>
</dbReference>
<feature type="domain" description="Glycosyltransferase 2-like" evidence="3">
    <location>
        <begin position="8"/>
        <end position="132"/>
    </location>
</feature>
<evidence type="ECO:0000259" key="3">
    <source>
        <dbReference type="Pfam" id="PF00535"/>
    </source>
</evidence>
<dbReference type="Gene3D" id="3.90.550.10">
    <property type="entry name" value="Spore Coat Polysaccharide Biosynthesis Protein SpsA, Chain A"/>
    <property type="match status" value="1"/>
</dbReference>
<dbReference type="GO" id="GO:0016757">
    <property type="term" value="F:glycosyltransferase activity"/>
    <property type="evidence" value="ECO:0007669"/>
    <property type="project" value="UniProtKB-KW"/>
</dbReference>
<evidence type="ECO:0000313" key="5">
    <source>
        <dbReference type="Proteomes" id="UP000016638"/>
    </source>
</evidence>
<dbReference type="InterPro" id="IPR001173">
    <property type="entry name" value="Glyco_trans_2-like"/>
</dbReference>
<dbReference type="Pfam" id="PF00535">
    <property type="entry name" value="Glycos_transf_2"/>
    <property type="match status" value="1"/>
</dbReference>
<dbReference type="STRING" id="1125712.HMPREF1316_1228"/>
<dbReference type="AlphaFoldDB" id="U2T000"/>
<dbReference type="Proteomes" id="UP000016638">
    <property type="component" value="Unassembled WGS sequence"/>
</dbReference>
<dbReference type="RefSeq" id="WP_021727147.1">
    <property type="nucleotide sequence ID" value="NZ_AWEZ01000067.1"/>
</dbReference>
<organism evidence="4 5">
    <name type="scientific">Olsenella profusa F0195</name>
    <dbReference type="NCBI Taxonomy" id="1125712"/>
    <lineage>
        <taxon>Bacteria</taxon>
        <taxon>Bacillati</taxon>
        <taxon>Actinomycetota</taxon>
        <taxon>Coriobacteriia</taxon>
        <taxon>Coriobacteriales</taxon>
        <taxon>Atopobiaceae</taxon>
        <taxon>Olsenella</taxon>
    </lineage>
</organism>
<gene>
    <name evidence="4" type="ORF">HMPREF1316_1228</name>
</gene>
<dbReference type="EMBL" id="AWEZ01000067">
    <property type="protein sequence ID" value="ERL06374.1"/>
    <property type="molecule type" value="Genomic_DNA"/>
</dbReference>
<reference evidence="4 5" key="1">
    <citation type="submission" date="2013-08" db="EMBL/GenBank/DDBJ databases">
        <authorList>
            <person name="Durkin A.S."/>
            <person name="Haft D.R."/>
            <person name="McCorrison J."/>
            <person name="Torralba M."/>
            <person name="Gillis M."/>
            <person name="Haft D.H."/>
            <person name="Methe B."/>
            <person name="Sutton G."/>
            <person name="Nelson K.E."/>
        </authorList>
    </citation>
    <scope>NUCLEOTIDE SEQUENCE [LARGE SCALE GENOMIC DNA]</scope>
    <source>
        <strain evidence="4 5">F0195</strain>
    </source>
</reference>
<evidence type="ECO:0000256" key="2">
    <source>
        <dbReference type="ARBA" id="ARBA00022679"/>
    </source>
</evidence>
<proteinExistence type="predicted"/>
<dbReference type="CDD" id="cd00761">
    <property type="entry name" value="Glyco_tranf_GTA_type"/>
    <property type="match status" value="1"/>
</dbReference>
<keyword evidence="2 4" id="KW-0808">Transferase</keyword>
<evidence type="ECO:0000256" key="1">
    <source>
        <dbReference type="ARBA" id="ARBA00022676"/>
    </source>
</evidence>
<sequence>MAGTVKVSVIVPVYGVERYLGRCIESLLGQTLRQLEIILVDDGSPDACPQICDRYAREHANVTVIHKRNEGLGMARNTGLLRARGDYVAFVDSDDYIARTGLESLYDIACRHGADTVLGAYARVRGDGSSRQGQNPLGGSVFTGSTEILTTVLRGMLGSPVGYPDDMYQMMSVWLGIYSRKIICDNDIRFCSERQLISEDLIFDLDYYPHAQRVAISDCDYYYYCENGSSLTTAYRGDRFEMDRRLYQELERRCTALGLDAQDRLDRSFLGRARQCLYAEVRCQPWRVARANMRRICSDGFLTERVRRYPMRRYPPKLRLLAFLMEHRAVDLLYVICAALK</sequence>
<dbReference type="PANTHER" id="PTHR22916:SF51">
    <property type="entry name" value="GLYCOSYLTRANSFERASE EPSH-RELATED"/>
    <property type="match status" value="1"/>
</dbReference>
<accession>U2T000</accession>
<name>U2T000_9ACTN</name>
<comment type="caution">
    <text evidence="4">The sequence shown here is derived from an EMBL/GenBank/DDBJ whole genome shotgun (WGS) entry which is preliminary data.</text>
</comment>
<dbReference type="InterPro" id="IPR029044">
    <property type="entry name" value="Nucleotide-diphossugar_trans"/>
</dbReference>
<keyword evidence="1 4" id="KW-0328">Glycosyltransferase</keyword>
<keyword evidence="5" id="KW-1185">Reference proteome</keyword>
<dbReference type="eggNOG" id="COG0463">
    <property type="taxonomic scope" value="Bacteria"/>
</dbReference>
<dbReference type="PATRIC" id="fig|1125712.3.peg.2225"/>
<evidence type="ECO:0000313" key="4">
    <source>
        <dbReference type="EMBL" id="ERL06374.1"/>
    </source>
</evidence>
<dbReference type="EC" id="2.4.-.-" evidence="4"/>